<comment type="caution">
    <text evidence="1">The sequence shown here is derived from an EMBL/GenBank/DDBJ whole genome shotgun (WGS) entry which is preliminary data.</text>
</comment>
<dbReference type="Proteomes" id="UP000298663">
    <property type="component" value="Unassembled WGS sequence"/>
</dbReference>
<sequence>MRIIHGLKRAKEEIYKAILIGLRCLDAANFNHRFQCFEPNLTETLNCLQKKQASDLLCLQRNLEIYGVRAFLGSKPDCYALPGLYWNLVS</sequence>
<keyword evidence="2" id="KW-1185">Reference proteome</keyword>
<reference evidence="1 2" key="2">
    <citation type="journal article" date="2019" name="G3 (Bethesda)">
        <title>Hybrid Assembly of the Genome of the Entomopathogenic Nematode Steinernema carpocapsae Identifies the X-Chromosome.</title>
        <authorList>
            <person name="Serra L."/>
            <person name="Macchietto M."/>
            <person name="Macias-Munoz A."/>
            <person name="McGill C.J."/>
            <person name="Rodriguez I.M."/>
            <person name="Rodriguez B."/>
            <person name="Murad R."/>
            <person name="Mortazavi A."/>
        </authorList>
    </citation>
    <scope>NUCLEOTIDE SEQUENCE [LARGE SCALE GENOMIC DNA]</scope>
    <source>
        <strain evidence="1 2">ALL</strain>
    </source>
</reference>
<evidence type="ECO:0000313" key="1">
    <source>
        <dbReference type="EMBL" id="TKR76620.1"/>
    </source>
</evidence>
<name>A0A4U5N2W5_STECR</name>
<dbReference type="EMBL" id="AZBU02000005">
    <property type="protein sequence ID" value="TKR76620.1"/>
    <property type="molecule type" value="Genomic_DNA"/>
</dbReference>
<organism evidence="1 2">
    <name type="scientific">Steinernema carpocapsae</name>
    <name type="common">Entomopathogenic nematode</name>
    <dbReference type="NCBI Taxonomy" id="34508"/>
    <lineage>
        <taxon>Eukaryota</taxon>
        <taxon>Metazoa</taxon>
        <taxon>Ecdysozoa</taxon>
        <taxon>Nematoda</taxon>
        <taxon>Chromadorea</taxon>
        <taxon>Rhabditida</taxon>
        <taxon>Tylenchina</taxon>
        <taxon>Panagrolaimomorpha</taxon>
        <taxon>Strongyloidoidea</taxon>
        <taxon>Steinernematidae</taxon>
        <taxon>Steinernema</taxon>
    </lineage>
</organism>
<evidence type="ECO:0000313" key="2">
    <source>
        <dbReference type="Proteomes" id="UP000298663"/>
    </source>
</evidence>
<dbReference type="AlphaFoldDB" id="A0A4U5N2W5"/>
<gene>
    <name evidence="1" type="ORF">L596_017734</name>
</gene>
<accession>A0A4U5N2W5</accession>
<proteinExistence type="predicted"/>
<reference evidence="1 2" key="1">
    <citation type="journal article" date="2015" name="Genome Biol.">
        <title>Comparative genomics of Steinernema reveals deeply conserved gene regulatory networks.</title>
        <authorList>
            <person name="Dillman A.R."/>
            <person name="Macchietto M."/>
            <person name="Porter C.F."/>
            <person name="Rogers A."/>
            <person name="Williams B."/>
            <person name="Antoshechkin I."/>
            <person name="Lee M.M."/>
            <person name="Goodwin Z."/>
            <person name="Lu X."/>
            <person name="Lewis E.E."/>
            <person name="Goodrich-Blair H."/>
            <person name="Stock S.P."/>
            <person name="Adams B.J."/>
            <person name="Sternberg P.W."/>
            <person name="Mortazavi A."/>
        </authorList>
    </citation>
    <scope>NUCLEOTIDE SEQUENCE [LARGE SCALE GENOMIC DNA]</scope>
    <source>
        <strain evidence="1 2">ALL</strain>
    </source>
</reference>
<protein>
    <submittedName>
        <fullName evidence="1">Uncharacterized protein</fullName>
    </submittedName>
</protein>